<dbReference type="PANTHER" id="PTHR42760">
    <property type="entry name" value="SHORT-CHAIN DEHYDROGENASES/REDUCTASES FAMILY MEMBER"/>
    <property type="match status" value="1"/>
</dbReference>
<dbReference type="Proteomes" id="UP000031843">
    <property type="component" value="Chromosome secondary"/>
</dbReference>
<dbReference type="SUPFAM" id="SSF51735">
    <property type="entry name" value="NAD(P)-binding Rossmann-fold domains"/>
    <property type="match status" value="1"/>
</dbReference>
<dbReference type="FunFam" id="3.40.50.720:FF:000084">
    <property type="entry name" value="Short-chain dehydrogenase reductase"/>
    <property type="match status" value="1"/>
</dbReference>
<keyword evidence="2" id="KW-0560">Oxidoreductase</keyword>
<evidence type="ECO:0000313" key="2">
    <source>
        <dbReference type="EMBL" id="AJG21799.1"/>
    </source>
</evidence>
<dbReference type="PRINTS" id="PR00080">
    <property type="entry name" value="SDRFAMILY"/>
</dbReference>
<proteinExistence type="inferred from homology"/>
<accession>A0A0C4YIX1</accession>
<gene>
    <name evidence="2" type="ORF">RR42_s0201</name>
</gene>
<dbReference type="STRING" id="68895.RR42_s0201"/>
<sequence>MSTSLPIGYPNAQPFARASYPGLAGKVVLNTGGASGIGRAMAHGFARHGARLMLLDLDAQGLASAKAELEAAYPEVQVEIVKASITDPDAVEQACAATEARFGRIDILLNNAGISMNKPSLELTPDDWRRAIDIDLSGVFFCTQAAARRMVRQGGGSILSTASMWGLASSARRLAYCAAKAGVVSLTKSLAAEWAEYNIRVNAVCPGYTSTALMETLLASKAIDGEALLARTPLRRFGAPEEMAEVALFLASDSAAFITGHALVSDGGWTADGF</sequence>
<dbReference type="PROSITE" id="PS00061">
    <property type="entry name" value="ADH_SHORT"/>
    <property type="match status" value="1"/>
</dbReference>
<dbReference type="NCBIfam" id="NF005559">
    <property type="entry name" value="PRK07231.1"/>
    <property type="match status" value="1"/>
</dbReference>
<dbReference type="CDD" id="cd05233">
    <property type="entry name" value="SDR_c"/>
    <property type="match status" value="1"/>
</dbReference>
<evidence type="ECO:0000256" key="1">
    <source>
        <dbReference type="ARBA" id="ARBA00006484"/>
    </source>
</evidence>
<dbReference type="EMBL" id="CP010537">
    <property type="protein sequence ID" value="AJG21799.1"/>
    <property type="molecule type" value="Genomic_DNA"/>
</dbReference>
<dbReference type="RefSeq" id="WP_236702145.1">
    <property type="nucleotide sequence ID" value="NZ_CP010537.1"/>
</dbReference>
<dbReference type="AlphaFoldDB" id="A0A0C4YIX1"/>
<dbReference type="Gene3D" id="3.40.50.720">
    <property type="entry name" value="NAD(P)-binding Rossmann-like Domain"/>
    <property type="match status" value="1"/>
</dbReference>
<keyword evidence="3" id="KW-1185">Reference proteome</keyword>
<dbReference type="InterPro" id="IPR036291">
    <property type="entry name" value="NAD(P)-bd_dom_sf"/>
</dbReference>
<dbReference type="GO" id="GO:0004316">
    <property type="term" value="F:3-oxoacyl-[acyl-carrier-protein] reductase (NADPH) activity"/>
    <property type="evidence" value="ECO:0007669"/>
    <property type="project" value="UniProtKB-EC"/>
</dbReference>
<reference evidence="2 3" key="1">
    <citation type="journal article" date="2015" name="Genome Announc.">
        <title>Complete Genome Sequence of Cupriavidus basilensis 4G11, Isolated from the Oak Ridge Field Research Center Site.</title>
        <authorList>
            <person name="Ray J."/>
            <person name="Waters R.J."/>
            <person name="Skerker J.M."/>
            <person name="Kuehl J.V."/>
            <person name="Price M.N."/>
            <person name="Huang J."/>
            <person name="Chakraborty R."/>
            <person name="Arkin A.P."/>
            <person name="Deutschbauer A."/>
        </authorList>
    </citation>
    <scope>NUCLEOTIDE SEQUENCE [LARGE SCALE GENOMIC DNA]</scope>
    <source>
        <strain evidence="2">4G11</strain>
    </source>
</reference>
<evidence type="ECO:0000313" key="3">
    <source>
        <dbReference type="Proteomes" id="UP000031843"/>
    </source>
</evidence>
<dbReference type="InterPro" id="IPR002347">
    <property type="entry name" value="SDR_fam"/>
</dbReference>
<dbReference type="Pfam" id="PF13561">
    <property type="entry name" value="adh_short_C2"/>
    <property type="match status" value="1"/>
</dbReference>
<dbReference type="InterPro" id="IPR020904">
    <property type="entry name" value="Sc_DH/Rdtase_CS"/>
</dbReference>
<dbReference type="PRINTS" id="PR00081">
    <property type="entry name" value="GDHRDH"/>
</dbReference>
<dbReference type="EC" id="1.1.1.100" evidence="2"/>
<protein>
    <submittedName>
        <fullName evidence="2">3-oxoacyl-[acyl-carrier protein] reductase</fullName>
        <ecNumber evidence="2">1.1.1.100</ecNumber>
    </submittedName>
</protein>
<name>A0A0C4YIX1_9BURK</name>
<comment type="similarity">
    <text evidence="1">Belongs to the short-chain dehydrogenases/reductases (SDR) family.</text>
</comment>
<organism evidence="2 3">
    <name type="scientific">Cupriavidus basilensis</name>
    <dbReference type="NCBI Taxonomy" id="68895"/>
    <lineage>
        <taxon>Bacteria</taxon>
        <taxon>Pseudomonadati</taxon>
        <taxon>Pseudomonadota</taxon>
        <taxon>Betaproteobacteria</taxon>
        <taxon>Burkholderiales</taxon>
        <taxon>Burkholderiaceae</taxon>
        <taxon>Cupriavidus</taxon>
    </lineage>
</organism>
<dbReference type="KEGG" id="cbw:RR42_s0201"/>